<reference evidence="2" key="1">
    <citation type="journal article" date="2022" name="Int. J. Mol. Sci.">
        <title>Draft Genome of Tanacetum Coccineum: Genomic Comparison of Closely Related Tanacetum-Family Plants.</title>
        <authorList>
            <person name="Yamashiro T."/>
            <person name="Shiraishi A."/>
            <person name="Nakayama K."/>
            <person name="Satake H."/>
        </authorList>
    </citation>
    <scope>NUCLEOTIDE SEQUENCE</scope>
</reference>
<accession>A0ABQ5EN63</accession>
<dbReference type="Proteomes" id="UP001151760">
    <property type="component" value="Unassembled WGS sequence"/>
</dbReference>
<keyword evidence="3" id="KW-1185">Reference proteome</keyword>
<dbReference type="EMBL" id="BQNB010016487">
    <property type="protein sequence ID" value="GJT52337.1"/>
    <property type="molecule type" value="Genomic_DNA"/>
</dbReference>
<proteinExistence type="predicted"/>
<feature type="region of interest" description="Disordered" evidence="1">
    <location>
        <begin position="77"/>
        <end position="102"/>
    </location>
</feature>
<protein>
    <submittedName>
        <fullName evidence="2">Uncharacterized protein</fullName>
    </submittedName>
</protein>
<evidence type="ECO:0000256" key="1">
    <source>
        <dbReference type="SAM" id="MobiDB-lite"/>
    </source>
</evidence>
<gene>
    <name evidence="2" type="ORF">Tco_0978494</name>
</gene>
<reference evidence="2" key="2">
    <citation type="submission" date="2022-01" db="EMBL/GenBank/DDBJ databases">
        <authorList>
            <person name="Yamashiro T."/>
            <person name="Shiraishi A."/>
            <person name="Satake H."/>
            <person name="Nakayama K."/>
        </authorList>
    </citation>
    <scope>NUCLEOTIDE SEQUENCE</scope>
</reference>
<organism evidence="2 3">
    <name type="scientific">Tanacetum coccineum</name>
    <dbReference type="NCBI Taxonomy" id="301880"/>
    <lineage>
        <taxon>Eukaryota</taxon>
        <taxon>Viridiplantae</taxon>
        <taxon>Streptophyta</taxon>
        <taxon>Embryophyta</taxon>
        <taxon>Tracheophyta</taxon>
        <taxon>Spermatophyta</taxon>
        <taxon>Magnoliopsida</taxon>
        <taxon>eudicotyledons</taxon>
        <taxon>Gunneridae</taxon>
        <taxon>Pentapetalae</taxon>
        <taxon>asterids</taxon>
        <taxon>campanulids</taxon>
        <taxon>Asterales</taxon>
        <taxon>Asteraceae</taxon>
        <taxon>Asteroideae</taxon>
        <taxon>Anthemideae</taxon>
        <taxon>Anthemidinae</taxon>
        <taxon>Tanacetum</taxon>
    </lineage>
</organism>
<sequence length="102" mass="11900">MIEEDYHFIKDDVQLVSLYTTRNVSVRVMLISDAFLTAEIQETGDFKEYETVFIKTAGESSSLRKLLKITIKQRRIVEKDDDDSEDRIEPGSHKENPEFIDE</sequence>
<comment type="caution">
    <text evidence="2">The sequence shown here is derived from an EMBL/GenBank/DDBJ whole genome shotgun (WGS) entry which is preliminary data.</text>
</comment>
<name>A0ABQ5EN63_9ASTR</name>
<evidence type="ECO:0000313" key="2">
    <source>
        <dbReference type="EMBL" id="GJT52337.1"/>
    </source>
</evidence>
<feature type="compositionally biased region" description="Basic and acidic residues" evidence="1">
    <location>
        <begin position="87"/>
        <end position="102"/>
    </location>
</feature>
<evidence type="ECO:0000313" key="3">
    <source>
        <dbReference type="Proteomes" id="UP001151760"/>
    </source>
</evidence>